<sequence length="62" mass="7089">MSETGAEREFKPSLDKSGMADTDLFRVKRASLPMEKIWSKPTVTIDDNGVSVCKRYQCTYNR</sequence>
<protein>
    <submittedName>
        <fullName evidence="1">Uncharacterized protein</fullName>
    </submittedName>
</protein>
<gene>
    <name evidence="1" type="ORF">DPMN_123358</name>
</gene>
<dbReference type="EMBL" id="JAIWYP010000005">
    <property type="protein sequence ID" value="KAH3821594.1"/>
    <property type="molecule type" value="Genomic_DNA"/>
</dbReference>
<accession>A0A9D4GU99</accession>
<reference evidence="1" key="1">
    <citation type="journal article" date="2019" name="bioRxiv">
        <title>The Genome of the Zebra Mussel, Dreissena polymorpha: A Resource for Invasive Species Research.</title>
        <authorList>
            <person name="McCartney M.A."/>
            <person name="Auch B."/>
            <person name="Kono T."/>
            <person name="Mallez S."/>
            <person name="Zhang Y."/>
            <person name="Obille A."/>
            <person name="Becker A."/>
            <person name="Abrahante J.E."/>
            <person name="Garbe J."/>
            <person name="Badalamenti J.P."/>
            <person name="Herman A."/>
            <person name="Mangelson H."/>
            <person name="Liachko I."/>
            <person name="Sullivan S."/>
            <person name="Sone E.D."/>
            <person name="Koren S."/>
            <person name="Silverstein K.A.T."/>
            <person name="Beckman K.B."/>
            <person name="Gohl D.M."/>
        </authorList>
    </citation>
    <scope>NUCLEOTIDE SEQUENCE</scope>
    <source>
        <strain evidence="1">Duluth1</strain>
        <tissue evidence="1">Whole animal</tissue>
    </source>
</reference>
<name>A0A9D4GU99_DREPO</name>
<organism evidence="1 2">
    <name type="scientific">Dreissena polymorpha</name>
    <name type="common">Zebra mussel</name>
    <name type="synonym">Mytilus polymorpha</name>
    <dbReference type="NCBI Taxonomy" id="45954"/>
    <lineage>
        <taxon>Eukaryota</taxon>
        <taxon>Metazoa</taxon>
        <taxon>Spiralia</taxon>
        <taxon>Lophotrochozoa</taxon>
        <taxon>Mollusca</taxon>
        <taxon>Bivalvia</taxon>
        <taxon>Autobranchia</taxon>
        <taxon>Heteroconchia</taxon>
        <taxon>Euheterodonta</taxon>
        <taxon>Imparidentia</taxon>
        <taxon>Neoheterodontei</taxon>
        <taxon>Myida</taxon>
        <taxon>Dreissenoidea</taxon>
        <taxon>Dreissenidae</taxon>
        <taxon>Dreissena</taxon>
    </lineage>
</organism>
<keyword evidence="2" id="KW-1185">Reference proteome</keyword>
<reference evidence="1" key="2">
    <citation type="submission" date="2020-11" db="EMBL/GenBank/DDBJ databases">
        <authorList>
            <person name="McCartney M.A."/>
            <person name="Auch B."/>
            <person name="Kono T."/>
            <person name="Mallez S."/>
            <person name="Becker A."/>
            <person name="Gohl D.M."/>
            <person name="Silverstein K.A.T."/>
            <person name="Koren S."/>
            <person name="Bechman K.B."/>
            <person name="Herman A."/>
            <person name="Abrahante J.E."/>
            <person name="Garbe J."/>
        </authorList>
    </citation>
    <scope>NUCLEOTIDE SEQUENCE</scope>
    <source>
        <strain evidence="1">Duluth1</strain>
        <tissue evidence="1">Whole animal</tissue>
    </source>
</reference>
<comment type="caution">
    <text evidence="1">The sequence shown here is derived from an EMBL/GenBank/DDBJ whole genome shotgun (WGS) entry which is preliminary data.</text>
</comment>
<dbReference type="Proteomes" id="UP000828390">
    <property type="component" value="Unassembled WGS sequence"/>
</dbReference>
<dbReference type="AlphaFoldDB" id="A0A9D4GU99"/>
<proteinExistence type="predicted"/>
<evidence type="ECO:0000313" key="2">
    <source>
        <dbReference type="Proteomes" id="UP000828390"/>
    </source>
</evidence>
<evidence type="ECO:0000313" key="1">
    <source>
        <dbReference type="EMBL" id="KAH3821594.1"/>
    </source>
</evidence>